<feature type="region of interest" description="Disordered" evidence="9">
    <location>
        <begin position="129"/>
        <end position="241"/>
    </location>
</feature>
<feature type="domain" description="RING-type" evidence="10">
    <location>
        <begin position="267"/>
        <end position="313"/>
    </location>
</feature>
<reference evidence="14" key="1">
    <citation type="journal article" date="2018" name="Nat. Plants">
        <title>Whole-genome landscape of Medicago truncatula symbiotic genes.</title>
        <authorList>
            <person name="Pecrix Y."/>
            <person name="Staton S.E."/>
            <person name="Sallet E."/>
            <person name="Lelandais-Briere C."/>
            <person name="Moreau S."/>
            <person name="Carrere S."/>
            <person name="Blein T."/>
            <person name="Jardinaud M.F."/>
            <person name="Latrasse D."/>
            <person name="Zouine M."/>
            <person name="Zahm M."/>
            <person name="Kreplak J."/>
            <person name="Mayjonade B."/>
            <person name="Satge C."/>
            <person name="Perez M."/>
            <person name="Cauet S."/>
            <person name="Marande W."/>
            <person name="Chantry-Darmon C."/>
            <person name="Lopez-Roques C."/>
            <person name="Bouchez O."/>
            <person name="Berard A."/>
            <person name="Debelle F."/>
            <person name="Munos S."/>
            <person name="Bendahmane A."/>
            <person name="Berges H."/>
            <person name="Niebel A."/>
            <person name="Buitink J."/>
            <person name="Frugier F."/>
            <person name="Benhamed M."/>
            <person name="Crespi M."/>
            <person name="Gouzy J."/>
            <person name="Gamas P."/>
        </authorList>
    </citation>
    <scope>NUCLEOTIDE SEQUENCE [LARGE SCALE GENOMIC DNA]</scope>
    <source>
        <strain evidence="14">cv. Jemalong A17</strain>
    </source>
</reference>
<feature type="region of interest" description="Disordered" evidence="9">
    <location>
        <begin position="247"/>
        <end position="266"/>
    </location>
</feature>
<evidence type="ECO:0000313" key="14">
    <source>
        <dbReference type="Proteomes" id="UP000265566"/>
    </source>
</evidence>
<dbReference type="PROSITE" id="PS51184">
    <property type="entry name" value="JMJC"/>
    <property type="match status" value="1"/>
</dbReference>
<dbReference type="GO" id="GO:0008270">
    <property type="term" value="F:zinc ion binding"/>
    <property type="evidence" value="ECO:0007669"/>
    <property type="project" value="UniProtKB-KW"/>
</dbReference>
<dbReference type="SUPFAM" id="SSF51197">
    <property type="entry name" value="Clavaminate synthase-like"/>
    <property type="match status" value="1"/>
</dbReference>
<feature type="compositionally biased region" description="Polar residues" evidence="9">
    <location>
        <begin position="249"/>
        <end position="266"/>
    </location>
</feature>
<dbReference type="Proteomes" id="UP000265566">
    <property type="component" value="Chromosome 1"/>
</dbReference>
<evidence type="ECO:0000313" key="13">
    <source>
        <dbReference type="EMBL" id="RHN80785.1"/>
    </source>
</evidence>
<evidence type="ECO:0000256" key="3">
    <source>
        <dbReference type="ARBA" id="ARBA00022723"/>
    </source>
</evidence>
<evidence type="ECO:0000256" key="1">
    <source>
        <dbReference type="ARBA" id="ARBA00004123"/>
    </source>
</evidence>
<dbReference type="InterPro" id="IPR003347">
    <property type="entry name" value="JmjC_dom"/>
</dbReference>
<keyword evidence="6" id="KW-0539">Nucleus</keyword>
<dbReference type="Gramene" id="rna4751">
    <property type="protein sequence ID" value="RHN80785.1"/>
    <property type="gene ID" value="gene4751"/>
</dbReference>
<evidence type="ECO:0000256" key="9">
    <source>
        <dbReference type="SAM" id="MobiDB-lite"/>
    </source>
</evidence>
<dbReference type="InterPro" id="IPR014977">
    <property type="entry name" value="WRC_dom"/>
</dbReference>
<dbReference type="GO" id="GO:0005634">
    <property type="term" value="C:nucleus"/>
    <property type="evidence" value="ECO:0007669"/>
    <property type="project" value="UniProtKB-SubCell"/>
</dbReference>
<feature type="compositionally biased region" description="Basic and acidic residues" evidence="9">
    <location>
        <begin position="137"/>
        <end position="151"/>
    </location>
</feature>
<evidence type="ECO:0000256" key="6">
    <source>
        <dbReference type="ARBA" id="ARBA00023242"/>
    </source>
</evidence>
<comment type="subcellular location">
    <subcellularLocation>
        <location evidence="1">Nucleus</location>
    </subcellularLocation>
</comment>
<organism evidence="13 14">
    <name type="scientific">Medicago truncatula</name>
    <name type="common">Barrel medic</name>
    <name type="synonym">Medicago tribuloides</name>
    <dbReference type="NCBI Taxonomy" id="3880"/>
    <lineage>
        <taxon>Eukaryota</taxon>
        <taxon>Viridiplantae</taxon>
        <taxon>Streptophyta</taxon>
        <taxon>Embryophyta</taxon>
        <taxon>Tracheophyta</taxon>
        <taxon>Spermatophyta</taxon>
        <taxon>Magnoliopsida</taxon>
        <taxon>eudicotyledons</taxon>
        <taxon>Gunneridae</taxon>
        <taxon>Pentapetalae</taxon>
        <taxon>rosids</taxon>
        <taxon>fabids</taxon>
        <taxon>Fabales</taxon>
        <taxon>Fabaceae</taxon>
        <taxon>Papilionoideae</taxon>
        <taxon>50 kb inversion clade</taxon>
        <taxon>NPAAA clade</taxon>
        <taxon>Hologalegina</taxon>
        <taxon>IRL clade</taxon>
        <taxon>Trifolieae</taxon>
        <taxon>Medicago</taxon>
    </lineage>
</organism>
<feature type="region of interest" description="Disordered" evidence="9">
    <location>
        <begin position="738"/>
        <end position="764"/>
    </location>
</feature>
<comment type="caution">
    <text evidence="8">Lacks conserved residue(s) required for the propagation of feature annotation.</text>
</comment>
<dbReference type="InterPro" id="IPR018866">
    <property type="entry name" value="Znf-4CXXC_R1"/>
</dbReference>
<keyword evidence="7" id="KW-0862">Zinc</keyword>
<dbReference type="Gene3D" id="2.60.120.650">
    <property type="entry name" value="Cupin"/>
    <property type="match status" value="1"/>
</dbReference>
<feature type="domain" description="JmjC" evidence="11">
    <location>
        <begin position="639"/>
        <end position="929"/>
    </location>
</feature>
<feature type="compositionally biased region" description="Polar residues" evidence="9">
    <location>
        <begin position="158"/>
        <end position="171"/>
    </location>
</feature>
<dbReference type="PANTHER" id="PTHR12549">
    <property type="entry name" value="JMJC DOMAIN-CONTAINING HISTONE DEMETHYLATION PROTEIN"/>
    <property type="match status" value="1"/>
</dbReference>
<evidence type="ECO:0000259" key="12">
    <source>
        <dbReference type="PROSITE" id="PS51667"/>
    </source>
</evidence>
<dbReference type="PROSITE" id="PS51667">
    <property type="entry name" value="WRC"/>
    <property type="match status" value="1"/>
</dbReference>
<dbReference type="Pfam" id="PF10497">
    <property type="entry name" value="zf-4CXXC_R1"/>
    <property type="match status" value="1"/>
</dbReference>
<keyword evidence="7" id="KW-0863">Zinc-finger</keyword>
<evidence type="ECO:0000259" key="10">
    <source>
        <dbReference type="PROSITE" id="PS50089"/>
    </source>
</evidence>
<sequence>MIPNNTADARMVIPSLFLPALTDRHSKLLLSYHTQTPIYFLHSITKTTSLLQHNKNSQNVHTVTTFNNRMDQARSNNNNNIDENVGIPDDLRCKRSDGKQWRCTAMSMPDKTVCEKHYIQAKKRAANSAMRANLKKSKPDSDVNLESKSDDFDAPLSTAINNNHRSSTSSGKKLFDKVSKNQFRYTPEGVLGSSSGNNVSKPGDGGDVSPDEDAVLFEENWVSNDSQHASGDDSAGKMTGRSMDVDVNTEFSNGTSDSSQETGGQTCHQCRKNVKDVTWCLKCDRRGYCDSCISTWYSDIPLDEIQKICPACRGICNCKICLRSDNSIKVRIREIPVLDKLQYLHVLLSSVLPVVKQIHREQCFEVELEKKLRGAEIDLPRTKLNADEQMCCNLCRIPITDYHRRCPSCSYDLCLICCRDLREATLHQSEEPQTEHAKTTDRNILSKFPHWRSNDNGSIPCPPKEYGGCGYSSLNLSRIFKMNWVAKLVKNVEEMVSGCRTSDADGPPETGLNALRLCQYSQREASNDNYLYCPTSEELKTDGIGMFRTHWKTGEPIIVKQVFDRSSISSWDPLVIWRGILETTDENMKDDNRMVKAIDCLDGSEIDIELNQFMKGYSEGRILENGWPQILKLKDWPTPRASEEFLLYQRPEFISKLPLLQYIHSKWGLLNVAAKLPHYSLQNDVGPKIYISYGISDELGRGDSVTKLHFNMRDMVYLLVHSSEVKLKDWQRTNVEMMQKTSKESEEKESHGDPDICSRASSPDSSFYTKINGLDLESDQKDSTMDQGVEVYSSAEGNLVNSEIPLRENGDVSEITHPGVLWDVFRRQDVPKVTEYLKMHWKEFGNSDDIVTWPLYGGAIFLDRHHKRKLKEEFGVEPWSFEQNLGEAIFVPAGCPFQARNVQSTVQLALDFLSPESLGEAVRLAEEVRRLPNEHEAKLQVLEVGKISLYAASSAIKEVQKLVLDPKLGGEIGYGDPNLTAMVSENYEKMFKQRQITCA</sequence>
<keyword evidence="5" id="KW-0804">Transcription</keyword>
<evidence type="ECO:0000256" key="8">
    <source>
        <dbReference type="PROSITE-ProRule" id="PRU01002"/>
    </source>
</evidence>
<keyword evidence="3" id="KW-0479">Metal-binding</keyword>
<name>A0A396JX83_MEDTR</name>
<accession>A0A396JX83</accession>
<protein>
    <submittedName>
        <fullName evidence="13">Putative transcription factor interactor and regulator C3H-WRC/GRF family</fullName>
    </submittedName>
</protein>
<evidence type="ECO:0000259" key="11">
    <source>
        <dbReference type="PROSITE" id="PS51184"/>
    </source>
</evidence>
<dbReference type="PANTHER" id="PTHR12549:SF17">
    <property type="entry name" value="E3 UBIQUITIN-PROTEIN LIGASE JMJ24"/>
    <property type="match status" value="1"/>
</dbReference>
<feature type="compositionally biased region" description="Low complexity" evidence="9">
    <location>
        <begin position="189"/>
        <end position="200"/>
    </location>
</feature>
<dbReference type="Pfam" id="PF08879">
    <property type="entry name" value="WRC"/>
    <property type="match status" value="1"/>
</dbReference>
<evidence type="ECO:0000256" key="4">
    <source>
        <dbReference type="ARBA" id="ARBA00023015"/>
    </source>
</evidence>
<dbReference type="PROSITE" id="PS50089">
    <property type="entry name" value="ZF_RING_2"/>
    <property type="match status" value="1"/>
</dbReference>
<feature type="domain" description="WRC" evidence="12">
    <location>
        <begin position="87"/>
        <end position="131"/>
    </location>
</feature>
<evidence type="ECO:0000256" key="2">
    <source>
        <dbReference type="ARBA" id="ARBA00006801"/>
    </source>
</evidence>
<comment type="caution">
    <text evidence="13">The sequence shown here is derived from an EMBL/GenBank/DDBJ whole genome shotgun (WGS) entry which is preliminary data.</text>
</comment>
<comment type="similarity">
    <text evidence="2">Belongs to the JARID1 histone demethylase family.</text>
</comment>
<dbReference type="SMART" id="SM00558">
    <property type="entry name" value="JmjC"/>
    <property type="match status" value="1"/>
</dbReference>
<dbReference type="InterPro" id="IPR001841">
    <property type="entry name" value="Znf_RING"/>
</dbReference>
<dbReference type="EMBL" id="PSQE01000001">
    <property type="protein sequence ID" value="RHN80785.1"/>
    <property type="molecule type" value="Genomic_DNA"/>
</dbReference>
<dbReference type="Pfam" id="PF02373">
    <property type="entry name" value="JmjC"/>
    <property type="match status" value="1"/>
</dbReference>
<dbReference type="InterPro" id="IPR045109">
    <property type="entry name" value="LSDs-like"/>
</dbReference>
<keyword evidence="4" id="KW-0805">Transcription regulation</keyword>
<feature type="compositionally biased region" description="Basic and acidic residues" evidence="9">
    <location>
        <begin position="741"/>
        <end position="756"/>
    </location>
</feature>
<dbReference type="AlphaFoldDB" id="A0A396JX83"/>
<gene>
    <name evidence="13" type="ORF">MtrunA17_Chr1g0192011</name>
</gene>
<dbReference type="GO" id="GO:0032454">
    <property type="term" value="F:histone H3K9 demethylase activity"/>
    <property type="evidence" value="ECO:0007669"/>
    <property type="project" value="InterPro"/>
</dbReference>
<evidence type="ECO:0000256" key="7">
    <source>
        <dbReference type="PROSITE-ProRule" id="PRU00175"/>
    </source>
</evidence>
<evidence type="ECO:0000256" key="5">
    <source>
        <dbReference type="ARBA" id="ARBA00023163"/>
    </source>
</evidence>
<proteinExistence type="inferred from homology"/>